<dbReference type="Proteomes" id="UP000297258">
    <property type="component" value="Unassembled WGS sequence"/>
</dbReference>
<sequence>MHTQFERLAMEVLQLTPDEREAFVQLLVASLEEDVTSDDALAAEVERRNADVECAVTQVIPMHEALASVRAGLK</sequence>
<organism evidence="1 2">
    <name type="scientific">Massilia horti</name>
    <dbReference type="NCBI Taxonomy" id="2562153"/>
    <lineage>
        <taxon>Bacteria</taxon>
        <taxon>Pseudomonadati</taxon>
        <taxon>Pseudomonadota</taxon>
        <taxon>Betaproteobacteria</taxon>
        <taxon>Burkholderiales</taxon>
        <taxon>Oxalobacteraceae</taxon>
        <taxon>Telluria group</taxon>
        <taxon>Massilia</taxon>
    </lineage>
</organism>
<evidence type="ECO:0000313" key="1">
    <source>
        <dbReference type="EMBL" id="TFW35819.1"/>
    </source>
</evidence>
<evidence type="ECO:0008006" key="3">
    <source>
        <dbReference type="Google" id="ProtNLM"/>
    </source>
</evidence>
<dbReference type="OrthoDB" id="5570854at2"/>
<comment type="caution">
    <text evidence="1">The sequence shown here is derived from an EMBL/GenBank/DDBJ whole genome shotgun (WGS) entry which is preliminary data.</text>
</comment>
<dbReference type="AlphaFoldDB" id="A0A4Y9T623"/>
<name>A0A4Y9T623_9BURK</name>
<dbReference type="EMBL" id="SPUM01000007">
    <property type="protein sequence ID" value="TFW35819.1"/>
    <property type="molecule type" value="Genomic_DNA"/>
</dbReference>
<dbReference type="RefSeq" id="WP_135187936.1">
    <property type="nucleotide sequence ID" value="NZ_SPUM01000007.1"/>
</dbReference>
<accession>A0A4Y9T623</accession>
<dbReference type="InterPro" id="IPR013406">
    <property type="entry name" value="CHP02574_addiction_mod"/>
</dbReference>
<keyword evidence="2" id="KW-1185">Reference proteome</keyword>
<protein>
    <recommendedName>
        <fullName evidence="3">Addiction module component</fullName>
    </recommendedName>
</protein>
<reference evidence="1 2" key="1">
    <citation type="submission" date="2019-03" db="EMBL/GenBank/DDBJ databases">
        <title>Draft genome of Massilia hortus sp. nov., a novel bacterial species of the Oxalobacteraceae family.</title>
        <authorList>
            <person name="Peta V."/>
            <person name="Raths R."/>
            <person name="Bucking H."/>
        </authorList>
    </citation>
    <scope>NUCLEOTIDE SEQUENCE [LARGE SCALE GENOMIC DNA]</scope>
    <source>
        <strain evidence="1 2">ONC3</strain>
    </source>
</reference>
<proteinExistence type="predicted"/>
<evidence type="ECO:0000313" key="2">
    <source>
        <dbReference type="Proteomes" id="UP000297258"/>
    </source>
</evidence>
<dbReference type="NCBIfam" id="TIGR02574">
    <property type="entry name" value="stabl_TIGR02574"/>
    <property type="match status" value="1"/>
</dbReference>
<gene>
    <name evidence="1" type="ORF">E4O92_01315</name>
</gene>
<dbReference type="Pfam" id="PF09720">
    <property type="entry name" value="Unstab_antitox"/>
    <property type="match status" value="1"/>
</dbReference>